<protein>
    <submittedName>
        <fullName evidence="2">Ribosomal protein L7/L12</fullName>
    </submittedName>
</protein>
<reference evidence="2 3" key="1">
    <citation type="submission" date="2022-10" db="EMBL/GenBank/DDBJ databases">
        <title>Paucibacter sp. hw1 Genome sequencing.</title>
        <authorList>
            <person name="Park S."/>
        </authorList>
    </citation>
    <scope>NUCLEOTIDE SEQUENCE [LARGE SCALE GENOMIC DNA]</scope>
    <source>
        <strain evidence="3">hw1</strain>
    </source>
</reference>
<organism evidence="2 3">
    <name type="scientific">Roseateles albus</name>
    <dbReference type="NCBI Taxonomy" id="2987525"/>
    <lineage>
        <taxon>Bacteria</taxon>
        <taxon>Pseudomonadati</taxon>
        <taxon>Pseudomonadota</taxon>
        <taxon>Betaproteobacteria</taxon>
        <taxon>Burkholderiales</taxon>
        <taxon>Sphaerotilaceae</taxon>
        <taxon>Roseateles</taxon>
    </lineage>
</organism>
<dbReference type="InterPro" id="IPR014719">
    <property type="entry name" value="Ribosomal_bL12_C/ClpS-like"/>
</dbReference>
<accession>A0ABT5KIK8</accession>
<keyword evidence="2" id="KW-0689">Ribosomal protein</keyword>
<dbReference type="SUPFAM" id="SSF54736">
    <property type="entry name" value="ClpS-like"/>
    <property type="match status" value="1"/>
</dbReference>
<dbReference type="RefSeq" id="WP_263533954.1">
    <property type="nucleotide sequence ID" value="NZ_JAQQXT010000008.1"/>
</dbReference>
<keyword evidence="2" id="KW-0687">Ribonucleoprotein</keyword>
<keyword evidence="3" id="KW-1185">Reference proteome</keyword>
<dbReference type="GO" id="GO:0005840">
    <property type="term" value="C:ribosome"/>
    <property type="evidence" value="ECO:0007669"/>
    <property type="project" value="UniProtKB-KW"/>
</dbReference>
<dbReference type="Proteomes" id="UP001221189">
    <property type="component" value="Unassembled WGS sequence"/>
</dbReference>
<dbReference type="InterPro" id="IPR013823">
    <property type="entry name" value="Ribosomal_bL12_C"/>
</dbReference>
<evidence type="ECO:0000259" key="1">
    <source>
        <dbReference type="Pfam" id="PF00542"/>
    </source>
</evidence>
<sequence length="95" mass="10335">MNNDTFFVLTLLALAIALSQLVGIHTRLRESEAKLNALLTHMGIKWGQYAEPSDEVKALAKDPKAKIAAIKAYREQTGLGLKEAKDVIEKLGASS</sequence>
<dbReference type="EMBL" id="JAQQXT010000008">
    <property type="protein sequence ID" value="MDC8772666.1"/>
    <property type="molecule type" value="Genomic_DNA"/>
</dbReference>
<feature type="domain" description="Large ribosomal subunit protein bL12 C-terminal" evidence="1">
    <location>
        <begin position="60"/>
        <end position="91"/>
    </location>
</feature>
<name>A0ABT5KIK8_9BURK</name>
<comment type="caution">
    <text evidence="2">The sequence shown here is derived from an EMBL/GenBank/DDBJ whole genome shotgun (WGS) entry which is preliminary data.</text>
</comment>
<proteinExistence type="predicted"/>
<gene>
    <name evidence="2" type="ORF">PRZ03_13865</name>
</gene>
<evidence type="ECO:0000313" key="3">
    <source>
        <dbReference type="Proteomes" id="UP001221189"/>
    </source>
</evidence>
<evidence type="ECO:0000313" key="2">
    <source>
        <dbReference type="EMBL" id="MDC8772666.1"/>
    </source>
</evidence>
<dbReference type="Gene3D" id="3.30.1390.10">
    <property type="match status" value="1"/>
</dbReference>
<dbReference type="Pfam" id="PF00542">
    <property type="entry name" value="Ribosomal_L12"/>
    <property type="match status" value="1"/>
</dbReference>